<proteinExistence type="predicted"/>
<name>A0A0A0K6I6_CUCSA</name>
<dbReference type="Proteomes" id="UP000029981">
    <property type="component" value="Chromosome 7"/>
</dbReference>
<dbReference type="AlphaFoldDB" id="A0A0A0K6I6"/>
<accession>A0A0A0K6I6</accession>
<reference evidence="1 2" key="4">
    <citation type="journal article" date="2011" name="BMC Genomics">
        <title>RNA-Seq improves annotation of protein-coding genes in the cucumber genome.</title>
        <authorList>
            <person name="Li Z."/>
            <person name="Zhang Z."/>
            <person name="Yan P."/>
            <person name="Huang S."/>
            <person name="Fei Z."/>
            <person name="Lin K."/>
        </authorList>
    </citation>
    <scope>NUCLEOTIDE SEQUENCE [LARGE SCALE GENOMIC DNA]</scope>
    <source>
        <strain evidence="2">cv. 9930</strain>
    </source>
</reference>
<reference evidence="1 2" key="3">
    <citation type="journal article" date="2010" name="BMC Genomics">
        <title>Transcriptome sequencing and comparative analysis of cucumber flowers with different sex types.</title>
        <authorList>
            <person name="Guo S."/>
            <person name="Zheng Y."/>
            <person name="Joung J.G."/>
            <person name="Liu S."/>
            <person name="Zhang Z."/>
            <person name="Crasta O.R."/>
            <person name="Sobral B.W."/>
            <person name="Xu Y."/>
            <person name="Huang S."/>
            <person name="Fei Z."/>
        </authorList>
    </citation>
    <scope>NUCLEOTIDE SEQUENCE [LARGE SCALE GENOMIC DNA]</scope>
    <source>
        <strain evidence="2">cv. 9930</strain>
    </source>
</reference>
<keyword evidence="2" id="KW-1185">Reference proteome</keyword>
<evidence type="ECO:0000313" key="1">
    <source>
        <dbReference type="EMBL" id="KGN45345.1"/>
    </source>
</evidence>
<dbReference type="Gramene" id="KGN45345">
    <property type="protein sequence ID" value="KGN45345"/>
    <property type="gene ID" value="Csa_7G446630"/>
</dbReference>
<organism evidence="1 2">
    <name type="scientific">Cucumis sativus</name>
    <name type="common">Cucumber</name>
    <dbReference type="NCBI Taxonomy" id="3659"/>
    <lineage>
        <taxon>Eukaryota</taxon>
        <taxon>Viridiplantae</taxon>
        <taxon>Streptophyta</taxon>
        <taxon>Embryophyta</taxon>
        <taxon>Tracheophyta</taxon>
        <taxon>Spermatophyta</taxon>
        <taxon>Magnoliopsida</taxon>
        <taxon>eudicotyledons</taxon>
        <taxon>Gunneridae</taxon>
        <taxon>Pentapetalae</taxon>
        <taxon>rosids</taxon>
        <taxon>fabids</taxon>
        <taxon>Cucurbitales</taxon>
        <taxon>Cucurbitaceae</taxon>
        <taxon>Benincaseae</taxon>
        <taxon>Cucumis</taxon>
    </lineage>
</organism>
<protein>
    <submittedName>
        <fullName evidence="1">Uncharacterized protein</fullName>
    </submittedName>
</protein>
<dbReference type="EMBL" id="CM002928">
    <property type="protein sequence ID" value="KGN45345.1"/>
    <property type="molecule type" value="Genomic_DNA"/>
</dbReference>
<gene>
    <name evidence="1" type="ORF">Csa_7G446630</name>
</gene>
<sequence>MESSSSLCTSVVDTHEHHHPATLVVLLDLSNEKRHHPATPHVIHARFRNAAPPLFGFV</sequence>
<reference evidence="1 2" key="1">
    <citation type="journal article" date="2009" name="Nat. Genet.">
        <title>The genome of the cucumber, Cucumis sativus L.</title>
        <authorList>
            <person name="Huang S."/>
            <person name="Li R."/>
            <person name="Zhang Z."/>
            <person name="Li L."/>
            <person name="Gu X."/>
            <person name="Fan W."/>
            <person name="Lucas W.J."/>
            <person name="Wang X."/>
            <person name="Xie B."/>
            <person name="Ni P."/>
            <person name="Ren Y."/>
            <person name="Zhu H."/>
            <person name="Li J."/>
            <person name="Lin K."/>
            <person name="Jin W."/>
            <person name="Fei Z."/>
            <person name="Li G."/>
            <person name="Staub J."/>
            <person name="Kilian A."/>
            <person name="van der Vossen E.A."/>
            <person name="Wu Y."/>
            <person name="Guo J."/>
            <person name="He J."/>
            <person name="Jia Z."/>
            <person name="Ren Y."/>
            <person name="Tian G."/>
            <person name="Lu Y."/>
            <person name="Ruan J."/>
            <person name="Qian W."/>
            <person name="Wang M."/>
            <person name="Huang Q."/>
            <person name="Li B."/>
            <person name="Xuan Z."/>
            <person name="Cao J."/>
            <person name="Asan"/>
            <person name="Wu Z."/>
            <person name="Zhang J."/>
            <person name="Cai Q."/>
            <person name="Bai Y."/>
            <person name="Zhao B."/>
            <person name="Han Y."/>
            <person name="Li Y."/>
            <person name="Li X."/>
            <person name="Wang S."/>
            <person name="Shi Q."/>
            <person name="Liu S."/>
            <person name="Cho W.K."/>
            <person name="Kim J.Y."/>
            <person name="Xu Y."/>
            <person name="Heller-Uszynska K."/>
            <person name="Miao H."/>
            <person name="Cheng Z."/>
            <person name="Zhang S."/>
            <person name="Wu J."/>
            <person name="Yang Y."/>
            <person name="Kang H."/>
            <person name="Li M."/>
            <person name="Liang H."/>
            <person name="Ren X."/>
            <person name="Shi Z."/>
            <person name="Wen M."/>
            <person name="Jian M."/>
            <person name="Yang H."/>
            <person name="Zhang G."/>
            <person name="Yang Z."/>
            <person name="Chen R."/>
            <person name="Liu S."/>
            <person name="Li J."/>
            <person name="Ma L."/>
            <person name="Liu H."/>
            <person name="Zhou Y."/>
            <person name="Zhao J."/>
            <person name="Fang X."/>
            <person name="Li G."/>
            <person name="Fang L."/>
            <person name="Li Y."/>
            <person name="Liu D."/>
            <person name="Zheng H."/>
            <person name="Zhang Y."/>
            <person name="Qin N."/>
            <person name="Li Z."/>
            <person name="Yang G."/>
            <person name="Yang S."/>
            <person name="Bolund L."/>
            <person name="Kristiansen K."/>
            <person name="Zheng H."/>
            <person name="Li S."/>
            <person name="Zhang X."/>
            <person name="Yang H."/>
            <person name="Wang J."/>
            <person name="Sun R."/>
            <person name="Zhang B."/>
            <person name="Jiang S."/>
            <person name="Wang J."/>
            <person name="Du Y."/>
            <person name="Li S."/>
        </authorList>
    </citation>
    <scope>NUCLEOTIDE SEQUENCE [LARGE SCALE GENOMIC DNA]</scope>
    <source>
        <strain evidence="2">cv. 9930</strain>
    </source>
</reference>
<evidence type="ECO:0000313" key="2">
    <source>
        <dbReference type="Proteomes" id="UP000029981"/>
    </source>
</evidence>
<reference evidence="1 2" key="2">
    <citation type="journal article" date="2009" name="PLoS ONE">
        <title>An integrated genetic and cytogenetic map of the cucumber genome.</title>
        <authorList>
            <person name="Ren Y."/>
            <person name="Zhang Z."/>
            <person name="Liu J."/>
            <person name="Staub J.E."/>
            <person name="Han Y."/>
            <person name="Cheng Z."/>
            <person name="Li X."/>
            <person name="Lu J."/>
            <person name="Miao H."/>
            <person name="Kang H."/>
            <person name="Xie B."/>
            <person name="Gu X."/>
            <person name="Wang X."/>
            <person name="Du Y."/>
            <person name="Jin W."/>
            <person name="Huang S."/>
        </authorList>
    </citation>
    <scope>NUCLEOTIDE SEQUENCE [LARGE SCALE GENOMIC DNA]</scope>
    <source>
        <strain evidence="2">cv. 9930</strain>
    </source>
</reference>